<gene>
    <name evidence="8" type="ORF">IFM89_008181</name>
</gene>
<dbReference type="Pfam" id="PF00684">
    <property type="entry name" value="DnaJ_CXXCXGXG"/>
    <property type="match status" value="1"/>
</dbReference>
<dbReference type="PANTHER" id="PTHR43096">
    <property type="entry name" value="DNAJ HOMOLOG 1, MITOCHONDRIAL-RELATED"/>
    <property type="match status" value="1"/>
</dbReference>
<dbReference type="PROSITE" id="PS51188">
    <property type="entry name" value="ZF_CR"/>
    <property type="match status" value="1"/>
</dbReference>
<keyword evidence="2" id="KW-0677">Repeat</keyword>
<dbReference type="GO" id="GO:0031072">
    <property type="term" value="F:heat shock protein binding"/>
    <property type="evidence" value="ECO:0007669"/>
    <property type="project" value="InterPro"/>
</dbReference>
<feature type="non-terminal residue" evidence="8">
    <location>
        <position position="1"/>
    </location>
</feature>
<dbReference type="Proteomes" id="UP000631114">
    <property type="component" value="Unassembled WGS sequence"/>
</dbReference>
<dbReference type="InterPro" id="IPR001305">
    <property type="entry name" value="HSP_DnaJ_Cys-rich_dom"/>
</dbReference>
<organism evidence="8 9">
    <name type="scientific">Coptis chinensis</name>
    <dbReference type="NCBI Taxonomy" id="261450"/>
    <lineage>
        <taxon>Eukaryota</taxon>
        <taxon>Viridiplantae</taxon>
        <taxon>Streptophyta</taxon>
        <taxon>Embryophyta</taxon>
        <taxon>Tracheophyta</taxon>
        <taxon>Spermatophyta</taxon>
        <taxon>Magnoliopsida</taxon>
        <taxon>Ranunculales</taxon>
        <taxon>Ranunculaceae</taxon>
        <taxon>Coptidoideae</taxon>
        <taxon>Coptis</taxon>
    </lineage>
</organism>
<dbReference type="CDD" id="cd10719">
    <property type="entry name" value="DnaJ_zf"/>
    <property type="match status" value="1"/>
</dbReference>
<dbReference type="GO" id="GO:0005737">
    <property type="term" value="C:cytoplasm"/>
    <property type="evidence" value="ECO:0007669"/>
    <property type="project" value="TreeGrafter"/>
</dbReference>
<name>A0A835I0J1_9MAGN</name>
<dbReference type="Gene3D" id="1.10.287.110">
    <property type="entry name" value="DnaJ domain"/>
    <property type="match status" value="1"/>
</dbReference>
<feature type="domain" description="CR-type" evidence="7">
    <location>
        <begin position="167"/>
        <end position="241"/>
    </location>
</feature>
<dbReference type="OrthoDB" id="10256793at2759"/>
<dbReference type="InterPro" id="IPR002939">
    <property type="entry name" value="DnaJ_C"/>
</dbReference>
<dbReference type="GO" id="GO:0051082">
    <property type="term" value="F:unfolded protein binding"/>
    <property type="evidence" value="ECO:0007669"/>
    <property type="project" value="InterPro"/>
</dbReference>
<keyword evidence="3 5" id="KW-0863">Zinc-finger</keyword>
<dbReference type="SMART" id="SM00271">
    <property type="entry name" value="DnaJ"/>
    <property type="match status" value="1"/>
</dbReference>
<dbReference type="InterPro" id="IPR036410">
    <property type="entry name" value="HSP_DnaJ_Cys-rich_dom_sf"/>
</dbReference>
<dbReference type="HAMAP" id="MF_01152">
    <property type="entry name" value="DnaJ"/>
    <property type="match status" value="1"/>
</dbReference>
<dbReference type="PROSITE" id="PS50076">
    <property type="entry name" value="DNAJ_2"/>
    <property type="match status" value="1"/>
</dbReference>
<dbReference type="PANTHER" id="PTHR43096:SF36">
    <property type="entry name" value="CHAPERONE PROTEIN DNAJ 1, MITOCHONDRIAL"/>
    <property type="match status" value="1"/>
</dbReference>
<dbReference type="FunFam" id="2.60.260.20:FF:000005">
    <property type="entry name" value="Chaperone protein dnaJ 1, mitochondrial"/>
    <property type="match status" value="1"/>
</dbReference>
<dbReference type="InterPro" id="IPR012724">
    <property type="entry name" value="DnaJ"/>
</dbReference>
<dbReference type="GO" id="GO:0008270">
    <property type="term" value="F:zinc ion binding"/>
    <property type="evidence" value="ECO:0007669"/>
    <property type="project" value="UniProtKB-KW"/>
</dbReference>
<dbReference type="SUPFAM" id="SSF57938">
    <property type="entry name" value="DnaJ/Hsp40 cysteine-rich domain"/>
    <property type="match status" value="1"/>
</dbReference>
<sequence length="429" mass="46925">MSATKLASRLQSRLASGSREQDVYEVLGVSKSASQVEIKKAFLALAKKYHPDTNKSNPVAKRKFQEIRDAYEVCSCGNFQILRDPEKRAQYDKERSRGPTQREYATREADNFKYAKTEADVNSDAYRVHFSDAFHKIFSEVFENDTEEFAVDVQVDLTLSFSEAAQGCARHLSFDANVPCDSCNGIGYPIGTKPKVCPTCNGVGKVTVPPFTATCTTCKGSGRIIKGTCKECKGFGVVNGIKEVTVNLPAGVESGDTIRVAKAGNSGGRGAHSGNLYIKLKVDSGGNGTVELDWVRTTGSTEKHVAEVEKDPVFHRQGADVYVDSHISFIQAVLGGTVDVPTLSGKMQVKIPKGVQPGQLLILRGRGLPKQGGFIERFGDLFVRFRIDLPSSSSLNERQQSLLMEFDKEEWNNGKSKEELNHGYSGSET</sequence>
<evidence type="ECO:0000256" key="1">
    <source>
        <dbReference type="ARBA" id="ARBA00022723"/>
    </source>
</evidence>
<dbReference type="Pfam" id="PF01556">
    <property type="entry name" value="DnaJ_C"/>
    <property type="match status" value="2"/>
</dbReference>
<dbReference type="Gene3D" id="6.20.20.10">
    <property type="match status" value="2"/>
</dbReference>
<dbReference type="GO" id="GO:0005524">
    <property type="term" value="F:ATP binding"/>
    <property type="evidence" value="ECO:0007669"/>
    <property type="project" value="InterPro"/>
</dbReference>
<dbReference type="Pfam" id="PF00226">
    <property type="entry name" value="DnaJ"/>
    <property type="match status" value="1"/>
</dbReference>
<evidence type="ECO:0000313" key="9">
    <source>
        <dbReference type="Proteomes" id="UP000631114"/>
    </source>
</evidence>
<evidence type="ECO:0000259" key="6">
    <source>
        <dbReference type="PROSITE" id="PS50076"/>
    </source>
</evidence>
<dbReference type="InterPro" id="IPR008971">
    <property type="entry name" value="HSP40/DnaJ_pept-bd"/>
</dbReference>
<dbReference type="CDD" id="cd06257">
    <property type="entry name" value="DnaJ"/>
    <property type="match status" value="1"/>
</dbReference>
<evidence type="ECO:0000256" key="3">
    <source>
        <dbReference type="ARBA" id="ARBA00022771"/>
    </source>
</evidence>
<evidence type="ECO:0000256" key="4">
    <source>
        <dbReference type="ARBA" id="ARBA00022833"/>
    </source>
</evidence>
<keyword evidence="9" id="KW-1185">Reference proteome</keyword>
<dbReference type="PRINTS" id="PR00625">
    <property type="entry name" value="JDOMAIN"/>
</dbReference>
<protein>
    <submittedName>
        <fullName evidence="8">Uncharacterized protein</fullName>
    </submittedName>
</protein>
<evidence type="ECO:0000256" key="2">
    <source>
        <dbReference type="ARBA" id="ARBA00022737"/>
    </source>
</evidence>
<keyword evidence="4 5" id="KW-0862">Zinc</keyword>
<dbReference type="InterPro" id="IPR001623">
    <property type="entry name" value="DnaJ_domain"/>
</dbReference>
<reference evidence="8 9" key="1">
    <citation type="submission" date="2020-10" db="EMBL/GenBank/DDBJ databases">
        <title>The Coptis chinensis genome and diversification of protoberbering-type alkaloids.</title>
        <authorList>
            <person name="Wang B."/>
            <person name="Shu S."/>
            <person name="Song C."/>
            <person name="Liu Y."/>
        </authorList>
    </citation>
    <scope>NUCLEOTIDE SEQUENCE [LARGE SCALE GENOMIC DNA]</scope>
    <source>
        <strain evidence="8">HL-2020</strain>
        <tissue evidence="8">Leaf</tissue>
    </source>
</reference>
<evidence type="ECO:0000256" key="5">
    <source>
        <dbReference type="PROSITE-ProRule" id="PRU00546"/>
    </source>
</evidence>
<proteinExistence type="inferred from homology"/>
<evidence type="ECO:0000259" key="7">
    <source>
        <dbReference type="PROSITE" id="PS51188"/>
    </source>
</evidence>
<dbReference type="Gene3D" id="2.60.260.20">
    <property type="entry name" value="Urease metallochaperone UreE, N-terminal domain"/>
    <property type="match status" value="2"/>
</dbReference>
<dbReference type="EMBL" id="JADFTS010000004">
    <property type="protein sequence ID" value="KAF9608226.1"/>
    <property type="molecule type" value="Genomic_DNA"/>
</dbReference>
<dbReference type="GO" id="GO:0042026">
    <property type="term" value="P:protein refolding"/>
    <property type="evidence" value="ECO:0007669"/>
    <property type="project" value="TreeGrafter"/>
</dbReference>
<feature type="zinc finger region" description="CR-type" evidence="5">
    <location>
        <begin position="167"/>
        <end position="241"/>
    </location>
</feature>
<dbReference type="AlphaFoldDB" id="A0A835I0J1"/>
<comment type="caution">
    <text evidence="8">The sequence shown here is derived from an EMBL/GenBank/DDBJ whole genome shotgun (WGS) entry which is preliminary data.</text>
</comment>
<dbReference type="SUPFAM" id="SSF49493">
    <property type="entry name" value="HSP40/DnaJ peptide-binding domain"/>
    <property type="match status" value="2"/>
</dbReference>
<accession>A0A835I0J1</accession>
<dbReference type="SUPFAM" id="SSF46565">
    <property type="entry name" value="Chaperone J-domain"/>
    <property type="match status" value="1"/>
</dbReference>
<feature type="domain" description="J" evidence="6">
    <location>
        <begin position="22"/>
        <end position="95"/>
    </location>
</feature>
<evidence type="ECO:0000313" key="8">
    <source>
        <dbReference type="EMBL" id="KAF9608226.1"/>
    </source>
</evidence>
<dbReference type="GO" id="GO:0009408">
    <property type="term" value="P:response to heat"/>
    <property type="evidence" value="ECO:0007669"/>
    <property type="project" value="InterPro"/>
</dbReference>
<keyword evidence="1 5" id="KW-0479">Metal-binding</keyword>
<dbReference type="CDD" id="cd10747">
    <property type="entry name" value="DnaJ_C"/>
    <property type="match status" value="1"/>
</dbReference>
<dbReference type="InterPro" id="IPR036869">
    <property type="entry name" value="J_dom_sf"/>
</dbReference>